<evidence type="ECO:0000259" key="9">
    <source>
        <dbReference type="PROSITE" id="PS50011"/>
    </source>
</evidence>
<dbReference type="PANTHER" id="PTHR43289">
    <property type="entry name" value="MITOGEN-ACTIVATED PROTEIN KINASE KINASE KINASE 20-RELATED"/>
    <property type="match status" value="1"/>
</dbReference>
<dbReference type="EMBL" id="JAZGQL010000006">
    <property type="protein sequence ID" value="MEE6307262.1"/>
    <property type="molecule type" value="Genomic_DNA"/>
</dbReference>
<keyword evidence="6 7" id="KW-0067">ATP-binding</keyword>
<dbReference type="PROSITE" id="PS00108">
    <property type="entry name" value="PROTEIN_KINASE_ST"/>
    <property type="match status" value="1"/>
</dbReference>
<gene>
    <name evidence="10" type="ORF">V1634_10545</name>
</gene>
<dbReference type="PROSITE" id="PS00107">
    <property type="entry name" value="PROTEIN_KINASE_ATP"/>
    <property type="match status" value="1"/>
</dbReference>
<keyword evidence="5 10" id="KW-0418">Kinase</keyword>
<dbReference type="PROSITE" id="PS50011">
    <property type="entry name" value="PROTEIN_KINASE_DOM"/>
    <property type="match status" value="1"/>
</dbReference>
<evidence type="ECO:0000256" key="3">
    <source>
        <dbReference type="ARBA" id="ARBA00022679"/>
    </source>
</evidence>
<protein>
    <recommendedName>
        <fullName evidence="1">non-specific serine/threonine protein kinase</fullName>
        <ecNumber evidence="1">2.7.11.1</ecNumber>
    </recommendedName>
</protein>
<dbReference type="PANTHER" id="PTHR43289:SF6">
    <property type="entry name" value="SERINE_THREONINE-PROTEIN KINASE NEKL-3"/>
    <property type="match status" value="1"/>
</dbReference>
<dbReference type="InterPro" id="IPR017441">
    <property type="entry name" value="Protein_kinase_ATP_BS"/>
</dbReference>
<dbReference type="InterPro" id="IPR011009">
    <property type="entry name" value="Kinase-like_dom_sf"/>
</dbReference>
<evidence type="ECO:0000256" key="2">
    <source>
        <dbReference type="ARBA" id="ARBA00022527"/>
    </source>
</evidence>
<feature type="domain" description="Protein kinase" evidence="9">
    <location>
        <begin position="8"/>
        <end position="278"/>
    </location>
</feature>
<evidence type="ECO:0000256" key="8">
    <source>
        <dbReference type="SAM" id="MobiDB-lite"/>
    </source>
</evidence>
<feature type="compositionally biased region" description="Pro residues" evidence="8">
    <location>
        <begin position="285"/>
        <end position="297"/>
    </location>
</feature>
<dbReference type="GO" id="GO:0004674">
    <property type="term" value="F:protein serine/threonine kinase activity"/>
    <property type="evidence" value="ECO:0007669"/>
    <property type="project" value="UniProtKB-EC"/>
</dbReference>
<evidence type="ECO:0000256" key="6">
    <source>
        <dbReference type="ARBA" id="ARBA00022840"/>
    </source>
</evidence>
<dbReference type="SUPFAM" id="SSF56112">
    <property type="entry name" value="Protein kinase-like (PK-like)"/>
    <property type="match status" value="1"/>
</dbReference>
<comment type="caution">
    <text evidence="10">The sequence shown here is derived from an EMBL/GenBank/DDBJ whole genome shotgun (WGS) entry which is preliminary data.</text>
</comment>
<evidence type="ECO:0000256" key="4">
    <source>
        <dbReference type="ARBA" id="ARBA00022741"/>
    </source>
</evidence>
<reference evidence="10 11" key="1">
    <citation type="submission" date="2024-01" db="EMBL/GenBank/DDBJ databases">
        <title>Genome insights into Plantactinospora veratri sp. nov.</title>
        <authorList>
            <person name="Wang L."/>
        </authorList>
    </citation>
    <scope>NUCLEOTIDE SEQUENCE [LARGE SCALE GENOMIC DNA]</scope>
    <source>
        <strain evidence="10 11">NEAU-FHS4</strain>
    </source>
</reference>
<proteinExistence type="predicted"/>
<dbReference type="Pfam" id="PF00069">
    <property type="entry name" value="Pkinase"/>
    <property type="match status" value="1"/>
</dbReference>
<dbReference type="Gene3D" id="3.30.200.20">
    <property type="entry name" value="Phosphorylase Kinase, domain 1"/>
    <property type="match status" value="1"/>
</dbReference>
<evidence type="ECO:0000256" key="5">
    <source>
        <dbReference type="ARBA" id="ARBA00022777"/>
    </source>
</evidence>
<evidence type="ECO:0000313" key="11">
    <source>
        <dbReference type="Proteomes" id="UP001339911"/>
    </source>
</evidence>
<dbReference type="RefSeq" id="WP_331207570.1">
    <property type="nucleotide sequence ID" value="NZ_JAZGQL010000006.1"/>
</dbReference>
<dbReference type="Proteomes" id="UP001339911">
    <property type="component" value="Unassembled WGS sequence"/>
</dbReference>
<name>A0ABU7SCA9_9ACTN</name>
<dbReference type="EC" id="2.7.11.1" evidence="1"/>
<dbReference type="InterPro" id="IPR008271">
    <property type="entry name" value="Ser/Thr_kinase_AS"/>
</dbReference>
<evidence type="ECO:0000313" key="10">
    <source>
        <dbReference type="EMBL" id="MEE6307262.1"/>
    </source>
</evidence>
<keyword evidence="4 7" id="KW-0547">Nucleotide-binding</keyword>
<organism evidence="10 11">
    <name type="scientific">Plantactinospora veratri</name>
    <dbReference type="NCBI Taxonomy" id="1436122"/>
    <lineage>
        <taxon>Bacteria</taxon>
        <taxon>Bacillati</taxon>
        <taxon>Actinomycetota</taxon>
        <taxon>Actinomycetes</taxon>
        <taxon>Micromonosporales</taxon>
        <taxon>Micromonosporaceae</taxon>
        <taxon>Plantactinospora</taxon>
    </lineage>
</organism>
<keyword evidence="11" id="KW-1185">Reference proteome</keyword>
<keyword evidence="3 10" id="KW-0808">Transferase</keyword>
<dbReference type="Gene3D" id="1.10.510.10">
    <property type="entry name" value="Transferase(Phosphotransferase) domain 1"/>
    <property type="match status" value="1"/>
</dbReference>
<sequence length="363" mass="37987">MSTLDGRYRLDQRVGAGGMSEVWRAHDEVLDRPVAVKIITLPYADPAAGQAIADQARTEARAAARLAHPNIASVHDFGLAPLPDGRPAPYIVMELVEGKTLAVHLRSGALDWRIAVRVCAEVGAALATAHLGGIVHRDVKPANIVLTPAGVKVLDFGIAALIGERDLLTGGELVGTPAFVAPERLNGVGVSPATDVYAVGVLLYLSLVGRLPWPVRAEPDRPFAHVYRPPDPLPPVAGLPADLAELCLQCLSADPTDRPTSVAMALLLAEAVETQVYVPVGVLPPPSRPRAPAPRQPVPADDPALDEVTMPAAVEPFSPPPPDGGPDQNGRRDSAGDATDSPEAVPAPAPTDPQVARPGRHRA</sequence>
<evidence type="ECO:0000256" key="7">
    <source>
        <dbReference type="PROSITE-ProRule" id="PRU10141"/>
    </source>
</evidence>
<dbReference type="InterPro" id="IPR000719">
    <property type="entry name" value="Prot_kinase_dom"/>
</dbReference>
<feature type="region of interest" description="Disordered" evidence="8">
    <location>
        <begin position="285"/>
        <end position="363"/>
    </location>
</feature>
<dbReference type="CDD" id="cd14014">
    <property type="entry name" value="STKc_PknB_like"/>
    <property type="match status" value="1"/>
</dbReference>
<dbReference type="SMART" id="SM00220">
    <property type="entry name" value="S_TKc"/>
    <property type="match status" value="1"/>
</dbReference>
<keyword evidence="2" id="KW-0723">Serine/threonine-protein kinase</keyword>
<evidence type="ECO:0000256" key="1">
    <source>
        <dbReference type="ARBA" id="ARBA00012513"/>
    </source>
</evidence>
<accession>A0ABU7SCA9</accession>
<feature type="binding site" evidence="7">
    <location>
        <position position="37"/>
    </location>
    <ligand>
        <name>ATP</name>
        <dbReference type="ChEBI" id="CHEBI:30616"/>
    </ligand>
</feature>